<dbReference type="Proteomes" id="UP000010475">
    <property type="component" value="Chromosome"/>
</dbReference>
<feature type="compositionally biased region" description="Polar residues" evidence="4">
    <location>
        <begin position="592"/>
        <end position="607"/>
    </location>
</feature>
<evidence type="ECO:0000256" key="4">
    <source>
        <dbReference type="SAM" id="MobiDB-lite"/>
    </source>
</evidence>
<dbReference type="InterPro" id="IPR049052">
    <property type="entry name" value="nSTAND1"/>
</dbReference>
<dbReference type="PROSITE" id="PS50294">
    <property type="entry name" value="WD_REPEATS_REGION"/>
    <property type="match status" value="9"/>
</dbReference>
<dbReference type="Pfam" id="PF00400">
    <property type="entry name" value="WD40"/>
    <property type="match status" value="5"/>
</dbReference>
<dbReference type="InterPro" id="IPR020472">
    <property type="entry name" value="WD40_PAC1"/>
</dbReference>
<dbReference type="eggNOG" id="COG0457">
    <property type="taxonomic scope" value="Bacteria"/>
</dbReference>
<evidence type="ECO:0000256" key="2">
    <source>
        <dbReference type="ARBA" id="ARBA00022737"/>
    </source>
</evidence>
<proteinExistence type="predicted"/>
<name>K9WT13_9NOST</name>
<dbReference type="InterPro" id="IPR018391">
    <property type="entry name" value="PQQ_b-propeller_rpt"/>
</dbReference>
<dbReference type="PROSITE" id="PS50082">
    <property type="entry name" value="WD_REPEATS_2"/>
    <property type="match status" value="9"/>
</dbReference>
<dbReference type="InterPro" id="IPR019734">
    <property type="entry name" value="TPR_rpt"/>
</dbReference>
<dbReference type="SUPFAM" id="SSF52540">
    <property type="entry name" value="P-loop containing nucleoside triphosphate hydrolases"/>
    <property type="match status" value="1"/>
</dbReference>
<dbReference type="SMART" id="SM00028">
    <property type="entry name" value="TPR"/>
    <property type="match status" value="6"/>
</dbReference>
<feature type="compositionally biased region" description="Low complexity" evidence="4">
    <location>
        <begin position="608"/>
        <end position="644"/>
    </location>
</feature>
<feature type="domain" description="Novel STAND NTPase 1" evidence="5">
    <location>
        <begin position="502"/>
        <end position="573"/>
    </location>
</feature>
<feature type="repeat" description="WD" evidence="3">
    <location>
        <begin position="1430"/>
        <end position="1471"/>
    </location>
</feature>
<dbReference type="FunFam" id="2.130.10.10:FF:000228">
    <property type="entry name" value="COMPASS-like H3K4 histone methylase component WDR5A"/>
    <property type="match status" value="1"/>
</dbReference>
<dbReference type="PRINTS" id="PR00320">
    <property type="entry name" value="GPROTEINBRPT"/>
</dbReference>
<feature type="region of interest" description="Disordered" evidence="4">
    <location>
        <begin position="582"/>
        <end position="726"/>
    </location>
</feature>
<feature type="domain" description="Novel STAND NTPase 1" evidence="5">
    <location>
        <begin position="736"/>
        <end position="989"/>
    </location>
</feature>
<feature type="repeat" description="WD" evidence="3">
    <location>
        <begin position="1262"/>
        <end position="1303"/>
    </location>
</feature>
<dbReference type="InterPro" id="IPR027417">
    <property type="entry name" value="P-loop_NTPase"/>
</dbReference>
<evidence type="ECO:0000313" key="7">
    <source>
        <dbReference type="Proteomes" id="UP000010475"/>
    </source>
</evidence>
<dbReference type="InterPro" id="IPR001680">
    <property type="entry name" value="WD40_rpt"/>
</dbReference>
<dbReference type="InterPro" id="IPR011990">
    <property type="entry name" value="TPR-like_helical_dom_sf"/>
</dbReference>
<dbReference type="InterPro" id="IPR036322">
    <property type="entry name" value="WD40_repeat_dom_sf"/>
</dbReference>
<feature type="repeat" description="WD" evidence="3">
    <location>
        <begin position="1346"/>
        <end position="1387"/>
    </location>
</feature>
<dbReference type="InterPro" id="IPR019775">
    <property type="entry name" value="WD40_repeat_CS"/>
</dbReference>
<dbReference type="eggNOG" id="COG2319">
    <property type="taxonomic scope" value="Bacteria"/>
</dbReference>
<organism evidence="6 7">
    <name type="scientific">Cylindrospermum stagnale PCC 7417</name>
    <dbReference type="NCBI Taxonomy" id="56107"/>
    <lineage>
        <taxon>Bacteria</taxon>
        <taxon>Bacillati</taxon>
        <taxon>Cyanobacteriota</taxon>
        <taxon>Cyanophyceae</taxon>
        <taxon>Nostocales</taxon>
        <taxon>Nostocaceae</taxon>
        <taxon>Cylindrospermum</taxon>
    </lineage>
</organism>
<reference evidence="6 7" key="1">
    <citation type="submission" date="2012-06" db="EMBL/GenBank/DDBJ databases">
        <title>Finished chromosome of genome of Cylindrospermum stagnale PCC 7417.</title>
        <authorList>
            <consortium name="US DOE Joint Genome Institute"/>
            <person name="Gugger M."/>
            <person name="Coursin T."/>
            <person name="Rippka R."/>
            <person name="Tandeau De Marsac N."/>
            <person name="Huntemann M."/>
            <person name="Wei C.-L."/>
            <person name="Han J."/>
            <person name="Detter J.C."/>
            <person name="Han C."/>
            <person name="Tapia R."/>
            <person name="Chen A."/>
            <person name="Kyrpides N."/>
            <person name="Mavromatis K."/>
            <person name="Markowitz V."/>
            <person name="Szeto E."/>
            <person name="Ivanova N."/>
            <person name="Pagani I."/>
            <person name="Pati A."/>
            <person name="Goodwin L."/>
            <person name="Nordberg H.P."/>
            <person name="Cantor M.N."/>
            <person name="Hua S.X."/>
            <person name="Woyke T."/>
            <person name="Kerfeld C.A."/>
        </authorList>
    </citation>
    <scope>NUCLEOTIDE SEQUENCE [LARGE SCALE GENOMIC DNA]</scope>
    <source>
        <strain evidence="6 7">PCC 7417</strain>
    </source>
</reference>
<dbReference type="Pfam" id="PF20703">
    <property type="entry name" value="nSTAND1"/>
    <property type="match status" value="2"/>
</dbReference>
<dbReference type="CDD" id="cd00200">
    <property type="entry name" value="WD40"/>
    <property type="match status" value="1"/>
</dbReference>
<keyword evidence="7" id="KW-1185">Reference proteome</keyword>
<feature type="compositionally biased region" description="Basic and acidic residues" evidence="4">
    <location>
        <begin position="675"/>
        <end position="690"/>
    </location>
</feature>
<dbReference type="KEGG" id="csg:Cylst_0611"/>
<dbReference type="SMART" id="SM00564">
    <property type="entry name" value="PQQ"/>
    <property type="match status" value="6"/>
</dbReference>
<keyword evidence="1 3" id="KW-0853">WD repeat</keyword>
<dbReference type="PATRIC" id="fig|56107.3.peg.685"/>
<dbReference type="PANTHER" id="PTHR19848">
    <property type="entry name" value="WD40 REPEAT PROTEIN"/>
    <property type="match status" value="1"/>
</dbReference>
<feature type="compositionally biased region" description="Polar residues" evidence="4">
    <location>
        <begin position="664"/>
        <end position="674"/>
    </location>
</feature>
<feature type="repeat" description="WD" evidence="3">
    <location>
        <begin position="1472"/>
        <end position="1513"/>
    </location>
</feature>
<protein>
    <submittedName>
        <fullName evidence="6">WD40 repeat-containing protein</fullName>
    </submittedName>
</protein>
<keyword evidence="2" id="KW-0677">Repeat</keyword>
<feature type="repeat" description="WD" evidence="3">
    <location>
        <begin position="1388"/>
        <end position="1429"/>
    </location>
</feature>
<dbReference type="PANTHER" id="PTHR19848:SF8">
    <property type="entry name" value="F-BOX AND WD REPEAT DOMAIN CONTAINING 7"/>
    <property type="match status" value="1"/>
</dbReference>
<feature type="repeat" description="WD" evidence="3">
    <location>
        <begin position="1220"/>
        <end position="1261"/>
    </location>
</feature>
<feature type="repeat" description="WD" evidence="3">
    <location>
        <begin position="1136"/>
        <end position="1177"/>
    </location>
</feature>
<evidence type="ECO:0000256" key="1">
    <source>
        <dbReference type="ARBA" id="ARBA00022574"/>
    </source>
</evidence>
<dbReference type="PROSITE" id="PS00678">
    <property type="entry name" value="WD_REPEATS_1"/>
    <property type="match status" value="8"/>
</dbReference>
<feature type="compositionally biased region" description="Basic and acidic residues" evidence="4">
    <location>
        <begin position="700"/>
        <end position="715"/>
    </location>
</feature>
<dbReference type="RefSeq" id="WP_015206201.1">
    <property type="nucleotide sequence ID" value="NC_019757.1"/>
</dbReference>
<evidence type="ECO:0000313" key="6">
    <source>
        <dbReference type="EMBL" id="AFZ22944.1"/>
    </source>
</evidence>
<dbReference type="SUPFAM" id="SSF50978">
    <property type="entry name" value="WD40 repeat-like"/>
    <property type="match status" value="2"/>
</dbReference>
<feature type="repeat" description="WD" evidence="3">
    <location>
        <begin position="1304"/>
        <end position="1345"/>
    </location>
</feature>
<dbReference type="HOGENOM" id="CLU_002352_2_0_3"/>
<dbReference type="Gene3D" id="2.130.10.10">
    <property type="entry name" value="YVTN repeat-like/Quinoprotein amine dehydrogenase"/>
    <property type="match status" value="4"/>
</dbReference>
<dbReference type="OrthoDB" id="433942at2"/>
<evidence type="ECO:0000259" key="5">
    <source>
        <dbReference type="Pfam" id="PF20703"/>
    </source>
</evidence>
<dbReference type="STRING" id="56107.Cylst_0611"/>
<dbReference type="SUPFAM" id="SSF48452">
    <property type="entry name" value="TPR-like"/>
    <property type="match status" value="2"/>
</dbReference>
<dbReference type="Pfam" id="PF25173">
    <property type="entry name" value="Beta-prop_WDR3_1st"/>
    <property type="match status" value="1"/>
</dbReference>
<dbReference type="EMBL" id="CP003642">
    <property type="protein sequence ID" value="AFZ22944.1"/>
    <property type="molecule type" value="Genomic_DNA"/>
</dbReference>
<feature type="repeat" description="WD" evidence="3">
    <location>
        <begin position="1178"/>
        <end position="1219"/>
    </location>
</feature>
<sequence>MTDLQQNANEKALQQLAWAIEGSQGKFKLILAKCNYVSLRDRLIARLPEICKLEISVLYVQESARTLYSAIREEVGDGVQAMMVVGLDSLPGLPQMLTADNQVREEFRKNFAFPLVLWINDDVHKRLMELAPDLESWATTRNFAIAPDQLIDFLQQTAKQLLHNHLTLTLEKSTEIKSAWQDLQTSGQILEPESKANCNFLLGFVAFSNYQLDSAISNYQQSLTYWQAVNNLKLQFKILSHITYCHYKQAKQLQNQNTSSILPSPSRGGAEGEVSLDWQATKKSLQQCLELLKAAESPDLGTYLIDNFGGILQDLQYWETLETLANNALSVHQAEGNQIKIAQDYGYLAEVALARKNRLNAKELAEKALIILARLPNQETDKLIILQHHSSSLFILSQAHRNLNQYQAAINNLETAKKLGVTGNNAHFYIKILNNLQLLLFQQKQYLQAFDIKLERRSIEQQFGLRAFIGAGWLQTIKQAFLDGLHVTSVQENLALEIAASGRQLDVERLIERIARPDYKLIAIYGQSGVGKSSLVNAGLVPALKKKAIGIQDNLPVVMRVYTNWAEELGRLMVEALQERGRGAGGGLELGTTSPKLETTSSKLETPSSKLETTSSKVETSSSKVETPSLKLETPSSKVETSSSKVEKPTRNLTPQPPSLRGNGENSKPLSSQERGLERGFPDSVRENGENSKPLSSQERGLERGLPDSVRENGENSKPLSSQERGLERGLPDCIVAQLRENEQRNLRTVLVFDQFEEFFFVYPEPKLRRQFFEFLGECLNVLSVKVVLSLRVDYLHYLLECASLSTMKIIGNDILCKNVLYELGNFSPTDAKSVIERLTASANFHLEPALVDQLVQDLAGELGEVRPIELQVVGAQLQTENIRTLAKYQECGTKEELVKRYLDEVVNDCGAENQPVAELLLYLLTDEKGTRPLKTRAELERDLQALTTNAITDNSKLDLVLEIFVKSGLVLLLPENPADRYQLVHDYLALFIRQQQHPKLNEVLLELERERKQRKISEAKLNIVLKQALVGSIATGLMLAGLTATAWNSARQADEQRKKAAINEINALNNSSSAFFASAETGEALIEGLKAYKKLKLAPWAKTDTQMLTVATLRQAVYLPPKEQPETRAIEVNTLEGHSSTVNSVVFSPDGKTVASGSYDNTIKLWDVTTGKTLKTLTGHSSYVRSVVFSPDGKTVASGSYDNTIKLWDLTTGKTLKTLTGHSDSVFSVVFSPDGKTVASGSGDNTIKLWDLTTGKTLKTLTGHSSGVTSVGFSPDGKTVASGSYDKTIKLWDLTTGKALKTLTGHSNLVLSVGFSPDGKTVASGSSDKTIKLWDLTTGKTLKTLTGHSSYVNSVGFSPDGKTVASGSDDKTIKLWDLTTGKTLKTLTGHSSGVNSVVFSPDGKTVASGSSDKTIKLWDLTTGKTLKTLTGHSSYVLSAVFSPDGKTVASGSDDNSIKLWDVSTGKTLKTLTGHSSSVLSVVFNPDGKTVASGSGGKTIILWDLDLNELVKDSCHLLNNYLVTHPEVLEELKDCQTQPILVKAASVLLLQGEKLARIDDIDAAIAKFRKAQRWDSNSPFDPVAKAQEFANKGKAERLITEGESLVTEGKVKEALAAYADAQKLDSQVEISADSWGALCRYGSLNKKAPNVLFACENAVKLAPDNVDIRDSRGLARALTGNTQGAIEDFEALIAQTDDKDSKSQRQAWVKALRAGKNPFTDAELKKLQQ</sequence>
<evidence type="ECO:0000256" key="3">
    <source>
        <dbReference type="PROSITE-ProRule" id="PRU00221"/>
    </source>
</evidence>
<dbReference type="InterPro" id="IPR015943">
    <property type="entry name" value="WD40/YVTN_repeat-like_dom_sf"/>
</dbReference>
<dbReference type="Gene3D" id="1.25.40.10">
    <property type="entry name" value="Tetratricopeptide repeat domain"/>
    <property type="match status" value="2"/>
</dbReference>
<dbReference type="SMART" id="SM00320">
    <property type="entry name" value="WD40"/>
    <property type="match status" value="9"/>
</dbReference>
<accession>K9WT13</accession>
<gene>
    <name evidence="6" type="ORF">Cylst_0611</name>
</gene>